<feature type="coiled-coil region" evidence="3">
    <location>
        <begin position="125"/>
        <end position="152"/>
    </location>
</feature>
<dbReference type="OrthoDB" id="21449at2759"/>
<evidence type="ECO:0000313" key="7">
    <source>
        <dbReference type="Proteomes" id="UP000481861"/>
    </source>
</evidence>
<dbReference type="EMBL" id="JAADJZ010000034">
    <property type="protein sequence ID" value="KAF2865393.1"/>
    <property type="molecule type" value="Genomic_DNA"/>
</dbReference>
<evidence type="ECO:0000256" key="2">
    <source>
        <dbReference type="PROSITE-ProRule" id="PRU00035"/>
    </source>
</evidence>
<dbReference type="PROSITE" id="PS50014">
    <property type="entry name" value="BROMODOMAIN_2"/>
    <property type="match status" value="1"/>
</dbReference>
<dbReference type="GO" id="GO:0035267">
    <property type="term" value="C:NuA4 histone acetyltransferase complex"/>
    <property type="evidence" value="ECO:0007669"/>
    <property type="project" value="TreeGrafter"/>
</dbReference>
<keyword evidence="1 2" id="KW-0103">Bromodomain</keyword>
<sequence>MNTSLTAYTHLESLLLFQSLHTYGVGNAIFSNISELLKSNAHITSDKRFQSGRLSPDALRNFYLHILNEEATSEQGVPDGDAQNGEVRNSRKRKALSPSLPSVQESLQHQHLIPRLVNKLYARYRAAITDQIRHDEDKYDRLQREYQGIERGEWDDQLRDRANGKSSVSRSPSLSKKSPVLHQKAVPPAASPLLGVQDGVRCEPSSVSAHVPDGSQHHVVEPPIPPQPPNGQIQPDPSPKDVPNASARKKEPATEPLTTPSASLPLPGPTNPPQQTLLPHPLAPSPAFQRPQPVATGYIVSPQAHRSPYAPQAIPAPPNVPPPSNLHAQNQAPVANAPPPTAPPSVGQLQPHPIQPYGANGVPHYGPVPGPPQFSSTPSQFPGPHPPPAQSPAIHTPQQQRNPFSYPVQPPYPPQQAQIVPPPPQGGFMLPPFQVSPQDPSRAHHQPPPQPHYPQVSTPITARQGAPPVKSSVLAPPSANRAGLPPMHPLVTQARHSFSTPTSARSPQSALMTPRSAKTIWKSSARVFATPPVPRPQVSPIDDISSREEPKKSPPKAKPPRKPRGRGKAKDKEKQPEKDSEADSKPDPSQTEEPVPQTEPRRGRLRRKAPVKRKRLGSIASSQAAGSTRERSRSHSILSHTETIAADTESQTGNRVKSERGTSVDVIEEDPADGPTPISTRRRAGKIQPLQSKKRKRNARDASPEGSDEQPSTPGLAKVVIAPRHFSRMCNPIMNDISSHKHASTFTTAVKPKDAEGYYEIIKRPTDLKSIQKAVGVGSRLVTAMASDTPAASPGGAGGIVELPMTVDNIPPKAIVNSAQLEKELMRMFANAVMFNAGEEGVVEDAREMFEAVQRSVASWRNVERASGRLEVEDTPVPEEDVVPTASKRRKL</sequence>
<dbReference type="GO" id="GO:0006325">
    <property type="term" value="P:chromatin organization"/>
    <property type="evidence" value="ECO:0007669"/>
    <property type="project" value="UniProtKB-ARBA"/>
</dbReference>
<dbReference type="AlphaFoldDB" id="A0A7C8I2Q9"/>
<organism evidence="6 7">
    <name type="scientific">Massariosphaeria phaeospora</name>
    <dbReference type="NCBI Taxonomy" id="100035"/>
    <lineage>
        <taxon>Eukaryota</taxon>
        <taxon>Fungi</taxon>
        <taxon>Dikarya</taxon>
        <taxon>Ascomycota</taxon>
        <taxon>Pezizomycotina</taxon>
        <taxon>Dothideomycetes</taxon>
        <taxon>Pleosporomycetidae</taxon>
        <taxon>Pleosporales</taxon>
        <taxon>Pleosporales incertae sedis</taxon>
        <taxon>Massariosphaeria</taxon>
    </lineage>
</organism>
<gene>
    <name evidence="6" type="ORF">BDV95DRAFT_587004</name>
</gene>
<feature type="region of interest" description="Disordered" evidence="4">
    <location>
        <begin position="153"/>
        <end position="184"/>
    </location>
</feature>
<feature type="compositionally biased region" description="Low complexity" evidence="4">
    <location>
        <begin position="256"/>
        <end position="265"/>
    </location>
</feature>
<feature type="region of interest" description="Disordered" evidence="4">
    <location>
        <begin position="204"/>
        <end position="716"/>
    </location>
</feature>
<proteinExistence type="predicted"/>
<feature type="compositionally biased region" description="Pro residues" evidence="4">
    <location>
        <begin position="314"/>
        <end position="324"/>
    </location>
</feature>
<feature type="region of interest" description="Disordered" evidence="4">
    <location>
        <begin position="871"/>
        <end position="892"/>
    </location>
</feature>
<feature type="compositionally biased region" description="Pro residues" evidence="4">
    <location>
        <begin position="381"/>
        <end position="390"/>
    </location>
</feature>
<evidence type="ECO:0000313" key="6">
    <source>
        <dbReference type="EMBL" id="KAF2865393.1"/>
    </source>
</evidence>
<keyword evidence="3" id="KW-0175">Coiled coil</keyword>
<keyword evidence="7" id="KW-1185">Reference proteome</keyword>
<feature type="domain" description="Bromo" evidence="5">
    <location>
        <begin position="738"/>
        <end position="843"/>
    </location>
</feature>
<dbReference type="InterPro" id="IPR001487">
    <property type="entry name" value="Bromodomain"/>
</dbReference>
<feature type="compositionally biased region" description="Acidic residues" evidence="4">
    <location>
        <begin position="873"/>
        <end position="882"/>
    </location>
</feature>
<feature type="compositionally biased region" description="Basic and acidic residues" evidence="4">
    <location>
        <begin position="153"/>
        <end position="163"/>
    </location>
</feature>
<evidence type="ECO:0000256" key="1">
    <source>
        <dbReference type="ARBA" id="ARBA00023117"/>
    </source>
</evidence>
<feature type="compositionally biased region" description="Basic residues" evidence="4">
    <location>
        <begin position="553"/>
        <end position="567"/>
    </location>
</feature>
<reference evidence="6 7" key="1">
    <citation type="submission" date="2020-01" db="EMBL/GenBank/DDBJ databases">
        <authorList>
            <consortium name="DOE Joint Genome Institute"/>
            <person name="Haridas S."/>
            <person name="Albert R."/>
            <person name="Binder M."/>
            <person name="Bloem J."/>
            <person name="Labutti K."/>
            <person name="Salamov A."/>
            <person name="Andreopoulos B."/>
            <person name="Baker S.E."/>
            <person name="Barry K."/>
            <person name="Bills G."/>
            <person name="Bluhm B.H."/>
            <person name="Cannon C."/>
            <person name="Castanera R."/>
            <person name="Culley D.E."/>
            <person name="Daum C."/>
            <person name="Ezra D."/>
            <person name="Gonzalez J.B."/>
            <person name="Henrissat B."/>
            <person name="Kuo A."/>
            <person name="Liang C."/>
            <person name="Lipzen A."/>
            <person name="Lutzoni F."/>
            <person name="Magnuson J."/>
            <person name="Mondo S."/>
            <person name="Nolan M."/>
            <person name="Ohm R."/>
            <person name="Pangilinan J."/>
            <person name="Park H.-J.H."/>
            <person name="Ramirez L."/>
            <person name="Alfaro M."/>
            <person name="Sun H."/>
            <person name="Tritt A."/>
            <person name="Yoshinaga Y."/>
            <person name="Zwiers L.-H.L."/>
            <person name="Turgeon B.G."/>
            <person name="Goodwin S.B."/>
            <person name="Spatafora J.W."/>
            <person name="Crous P.W."/>
            <person name="Grigoriev I.V."/>
        </authorList>
    </citation>
    <scope>NUCLEOTIDE SEQUENCE [LARGE SCALE GENOMIC DNA]</scope>
    <source>
        <strain evidence="6 7">CBS 611.86</strain>
    </source>
</reference>
<feature type="compositionally biased region" description="Pro residues" evidence="4">
    <location>
        <begin position="408"/>
        <end position="425"/>
    </location>
</feature>
<feature type="compositionally biased region" description="Basic and acidic residues" evidence="4">
    <location>
        <begin position="568"/>
        <end position="586"/>
    </location>
</feature>
<feature type="region of interest" description="Disordered" evidence="4">
    <location>
        <begin position="73"/>
        <end position="107"/>
    </location>
</feature>
<feature type="compositionally biased region" description="Polar residues" evidence="4">
    <location>
        <begin position="494"/>
        <end position="511"/>
    </location>
</feature>
<feature type="compositionally biased region" description="Polar residues" evidence="4">
    <location>
        <begin position="635"/>
        <end position="655"/>
    </location>
</feature>
<evidence type="ECO:0000256" key="4">
    <source>
        <dbReference type="SAM" id="MobiDB-lite"/>
    </source>
</evidence>
<dbReference type="PANTHER" id="PTHR15398">
    <property type="entry name" value="BROMODOMAIN-CONTAINING PROTEIN 8"/>
    <property type="match status" value="1"/>
</dbReference>
<evidence type="ECO:0000256" key="3">
    <source>
        <dbReference type="SAM" id="Coils"/>
    </source>
</evidence>
<dbReference type="Pfam" id="PF00439">
    <property type="entry name" value="Bromodomain"/>
    <property type="match status" value="1"/>
</dbReference>
<dbReference type="Proteomes" id="UP000481861">
    <property type="component" value="Unassembled WGS sequence"/>
</dbReference>
<comment type="caution">
    <text evidence="6">The sequence shown here is derived from an EMBL/GenBank/DDBJ whole genome shotgun (WGS) entry which is preliminary data.</text>
</comment>
<name>A0A7C8I2Q9_9PLEO</name>
<dbReference type="PRINTS" id="PR01217">
    <property type="entry name" value="PRICHEXTENSN"/>
</dbReference>
<accession>A0A7C8I2Q9</accession>
<protein>
    <submittedName>
        <fullName evidence="6">Bromodomain-containing protein</fullName>
    </submittedName>
</protein>
<feature type="compositionally biased region" description="Basic residues" evidence="4">
    <location>
        <begin position="603"/>
        <end position="616"/>
    </location>
</feature>
<dbReference type="SUPFAM" id="SSF47370">
    <property type="entry name" value="Bromodomain"/>
    <property type="match status" value="1"/>
</dbReference>
<dbReference type="CDD" id="cd04369">
    <property type="entry name" value="Bromodomain"/>
    <property type="match status" value="1"/>
</dbReference>
<dbReference type="InterPro" id="IPR036427">
    <property type="entry name" value="Bromodomain-like_sf"/>
</dbReference>
<evidence type="ECO:0000259" key="5">
    <source>
        <dbReference type="PROSITE" id="PS50014"/>
    </source>
</evidence>
<dbReference type="PANTHER" id="PTHR15398:SF4">
    <property type="entry name" value="BROMODOMAIN-CONTAINING PROTEIN 8 ISOFORM X1"/>
    <property type="match status" value="1"/>
</dbReference>
<feature type="compositionally biased region" description="Low complexity" evidence="4">
    <location>
        <begin position="166"/>
        <end position="181"/>
    </location>
</feature>
<dbReference type="Gene3D" id="1.20.920.10">
    <property type="entry name" value="Bromodomain-like"/>
    <property type="match status" value="1"/>
</dbReference>